<dbReference type="InterPro" id="IPR009695">
    <property type="entry name" value="Diacylglyc_glucosyltr_N"/>
</dbReference>
<feature type="domain" description="Diacylglycerol glucosyltransferase N-terminal" evidence="6">
    <location>
        <begin position="18"/>
        <end position="183"/>
    </location>
</feature>
<dbReference type="AlphaFoldDB" id="A0A0R2RQB3"/>
<evidence type="ECO:0000313" key="7">
    <source>
        <dbReference type="EMBL" id="KRO62355.1"/>
    </source>
</evidence>
<dbReference type="Pfam" id="PF04101">
    <property type="entry name" value="Glyco_tran_28_C"/>
    <property type="match status" value="1"/>
</dbReference>
<dbReference type="InterPro" id="IPR007235">
    <property type="entry name" value="Glyco_trans_28_C"/>
</dbReference>
<dbReference type="Pfam" id="PF06925">
    <property type="entry name" value="MGDG_synth"/>
    <property type="match status" value="1"/>
</dbReference>
<evidence type="ECO:0000313" key="8">
    <source>
        <dbReference type="Proteomes" id="UP000051269"/>
    </source>
</evidence>
<dbReference type="PANTHER" id="PTHR43025">
    <property type="entry name" value="MONOGALACTOSYLDIACYLGLYCEROL SYNTHASE"/>
    <property type="match status" value="1"/>
</dbReference>
<reference evidence="7 8" key="1">
    <citation type="submission" date="2015-10" db="EMBL/GenBank/DDBJ databases">
        <title>Metagenome-Assembled Genomes uncover a global brackish microbiome.</title>
        <authorList>
            <person name="Hugerth L.W."/>
            <person name="Larsson J."/>
            <person name="Alneberg J."/>
            <person name="Lindh M.V."/>
            <person name="Legrand C."/>
            <person name="Pinhassi J."/>
            <person name="Andersson A.F."/>
        </authorList>
    </citation>
    <scope>NUCLEOTIDE SEQUENCE [LARGE SCALE GENOMIC DNA]</scope>
    <source>
        <strain evidence="7">BACL18 MAG-120507-bin52</strain>
    </source>
</reference>
<dbReference type="EMBL" id="LIBO01000089">
    <property type="protein sequence ID" value="KRO62355.1"/>
    <property type="molecule type" value="Genomic_DNA"/>
</dbReference>
<sequence length="398" mass="44285">MKKGKKVLILSASAGTGHLRAASALETVCRSTPGVDEVVNVDALAFTNKLFRDFYSKLYLTLVQDAPTLLGWWYETSDEPWKTDKMRLLLDRLNTRPLVRLISSFQPDITVCTHFMPAEIISHLITKKTIQAKLSIVVTDYDFHAMWLSRAFHRYFVALEETKAYLTLLGLPAERITVSGIPVDPQFGHHGDRPSLRRKLGLHPDRLVILVTAGALGVNPAEQVVKSLRQMTQKVQVVVICGKNPEAKARVEAEVARVPSRGVEFVVQGYVEDMPEWMAAADLLISKPGGMTSAEAMASHLPMAIYDPIPGQEERNSDQLLEKGVAIKCNEITTLGYKVGRLFSEPARLARMKEAARQMGRPQAAQTIVKTLLAESDSTPVRVDMGQQEEMAEQVRKR</sequence>
<keyword evidence="3" id="KW-0328">Glycosyltransferase</keyword>
<comment type="caution">
    <text evidence="7">The sequence shown here is derived from an EMBL/GenBank/DDBJ whole genome shotgun (WGS) entry which is preliminary data.</text>
</comment>
<evidence type="ECO:0000256" key="1">
    <source>
        <dbReference type="ARBA" id="ARBA00004370"/>
    </source>
</evidence>
<evidence type="ECO:0000256" key="4">
    <source>
        <dbReference type="ARBA" id="ARBA00022679"/>
    </source>
</evidence>
<dbReference type="Proteomes" id="UP000051269">
    <property type="component" value="Unassembled WGS sequence"/>
</dbReference>
<organism evidence="7 8">
    <name type="scientific">Verrucomicrobia subdivision 6 bacterium BACL9 MAG-120507-bin52</name>
    <dbReference type="NCBI Taxonomy" id="1655590"/>
    <lineage>
        <taxon>Bacteria</taxon>
        <taxon>Pseudomonadati</taxon>
        <taxon>Verrucomicrobiota</taxon>
        <taxon>Verrucomicrobiia</taxon>
        <taxon>Verrucomicrobiales</taxon>
        <taxon>Verrucomicrobia subdivision 6</taxon>
    </lineage>
</organism>
<comment type="subcellular location">
    <subcellularLocation>
        <location evidence="1">Membrane</location>
    </subcellularLocation>
</comment>
<name>A0A0R2RQB3_9BACT</name>
<accession>A0A0R2RQB3</accession>
<comment type="similarity">
    <text evidence="2">Belongs to the glycosyltransferase 28 family.</text>
</comment>
<proteinExistence type="inferred from homology"/>
<evidence type="ECO:0000256" key="2">
    <source>
        <dbReference type="ARBA" id="ARBA00006962"/>
    </source>
</evidence>
<gene>
    <name evidence="7" type="ORF">ABR82_06990</name>
</gene>
<evidence type="ECO:0008006" key="9">
    <source>
        <dbReference type="Google" id="ProtNLM"/>
    </source>
</evidence>
<dbReference type="PANTHER" id="PTHR43025:SF3">
    <property type="entry name" value="MONOGALACTOSYLDIACYLGLYCEROL SYNTHASE 1, CHLOROPLASTIC"/>
    <property type="match status" value="1"/>
</dbReference>
<dbReference type="Gene3D" id="3.40.50.2000">
    <property type="entry name" value="Glycogen Phosphorylase B"/>
    <property type="match status" value="1"/>
</dbReference>
<feature type="domain" description="Glycosyl transferase family 28 C-terminal" evidence="5">
    <location>
        <begin position="208"/>
        <end position="367"/>
    </location>
</feature>
<dbReference type="SUPFAM" id="SSF53756">
    <property type="entry name" value="UDP-Glycosyltransferase/glycogen phosphorylase"/>
    <property type="match status" value="1"/>
</dbReference>
<keyword evidence="4" id="KW-0808">Transferase</keyword>
<evidence type="ECO:0000259" key="5">
    <source>
        <dbReference type="Pfam" id="PF04101"/>
    </source>
</evidence>
<dbReference type="InterPro" id="IPR050519">
    <property type="entry name" value="Glycosyltransf_28_UgtP"/>
</dbReference>
<dbReference type="GO" id="GO:0016758">
    <property type="term" value="F:hexosyltransferase activity"/>
    <property type="evidence" value="ECO:0007669"/>
    <property type="project" value="InterPro"/>
</dbReference>
<evidence type="ECO:0000259" key="6">
    <source>
        <dbReference type="Pfam" id="PF06925"/>
    </source>
</evidence>
<dbReference type="GO" id="GO:0016020">
    <property type="term" value="C:membrane"/>
    <property type="evidence" value="ECO:0007669"/>
    <property type="project" value="UniProtKB-SubCell"/>
</dbReference>
<evidence type="ECO:0000256" key="3">
    <source>
        <dbReference type="ARBA" id="ARBA00022676"/>
    </source>
</evidence>
<protein>
    <recommendedName>
        <fullName evidence="9">Galactosyldiacylglycerol synthase</fullName>
    </recommendedName>
</protein>
<dbReference type="GO" id="GO:0009247">
    <property type="term" value="P:glycolipid biosynthetic process"/>
    <property type="evidence" value="ECO:0007669"/>
    <property type="project" value="InterPro"/>
</dbReference>